<dbReference type="SUPFAM" id="SSF50978">
    <property type="entry name" value="WD40 repeat-like"/>
    <property type="match status" value="2"/>
</dbReference>
<keyword evidence="6" id="KW-0963">Cytoplasm</keyword>
<keyword evidence="10" id="KW-0472">Membrane</keyword>
<dbReference type="InterPro" id="IPR000664">
    <property type="entry name" value="Lethal2_giant"/>
</dbReference>
<feature type="region of interest" description="Disordered" evidence="12">
    <location>
        <begin position="409"/>
        <end position="431"/>
    </location>
</feature>
<feature type="region of interest" description="Disordered" evidence="12">
    <location>
        <begin position="1"/>
        <end position="23"/>
    </location>
</feature>
<evidence type="ECO:0000256" key="6">
    <source>
        <dbReference type="ARBA" id="ARBA00022490"/>
    </source>
</evidence>
<evidence type="ECO:0000313" key="14">
    <source>
        <dbReference type="EMBL" id="CAH3023794.1"/>
    </source>
</evidence>
<feature type="region of interest" description="Disordered" evidence="12">
    <location>
        <begin position="563"/>
        <end position="583"/>
    </location>
</feature>
<proteinExistence type="inferred from homology"/>
<feature type="domain" description="V-SNARE coiled-coil homology" evidence="13">
    <location>
        <begin position="1051"/>
        <end position="1111"/>
    </location>
</feature>
<accession>A0ABN8M2U0</accession>
<reference evidence="14 15" key="1">
    <citation type="submission" date="2022-05" db="EMBL/GenBank/DDBJ databases">
        <authorList>
            <consortium name="Genoscope - CEA"/>
            <person name="William W."/>
        </authorList>
    </citation>
    <scope>NUCLEOTIDE SEQUENCE [LARGE SCALE GENOMIC DNA]</scope>
</reference>
<dbReference type="PANTHER" id="PTHR10241">
    <property type="entry name" value="LETHAL 2 GIANT LARVAE PROTEIN"/>
    <property type="match status" value="1"/>
</dbReference>
<evidence type="ECO:0000256" key="4">
    <source>
        <dbReference type="ARBA" id="ARBA00022475"/>
    </source>
</evidence>
<keyword evidence="15" id="KW-1185">Reference proteome</keyword>
<dbReference type="InterPro" id="IPR015943">
    <property type="entry name" value="WD40/YVTN_repeat-like_dom_sf"/>
</dbReference>
<evidence type="ECO:0000256" key="2">
    <source>
        <dbReference type="ARBA" id="ARBA00004496"/>
    </source>
</evidence>
<gene>
    <name evidence="14" type="ORF">PEVE_00020519</name>
</gene>
<evidence type="ECO:0000313" key="15">
    <source>
        <dbReference type="Proteomes" id="UP001159427"/>
    </source>
</evidence>
<feature type="region of interest" description="Disordered" evidence="12">
    <location>
        <begin position="700"/>
        <end position="749"/>
    </location>
</feature>
<dbReference type="Gene3D" id="1.20.5.110">
    <property type="match status" value="1"/>
</dbReference>
<keyword evidence="5" id="KW-0268">Exocytosis</keyword>
<dbReference type="Pfam" id="PF00957">
    <property type="entry name" value="Synaptobrevin"/>
    <property type="match status" value="1"/>
</dbReference>
<comment type="similarity">
    <text evidence="3">Belongs to the WD repeat L(2)GL family.</text>
</comment>
<keyword evidence="4" id="KW-1003">Cell membrane</keyword>
<evidence type="ECO:0000256" key="1">
    <source>
        <dbReference type="ARBA" id="ARBA00004202"/>
    </source>
</evidence>
<comment type="caution">
    <text evidence="14">The sequence shown here is derived from an EMBL/GenBank/DDBJ whole genome shotgun (WGS) entry which is preliminary data.</text>
</comment>
<evidence type="ECO:0000256" key="5">
    <source>
        <dbReference type="ARBA" id="ARBA00022483"/>
    </source>
</evidence>
<protein>
    <recommendedName>
        <fullName evidence="13">V-SNARE coiled-coil homology domain-containing protein</fullName>
    </recommendedName>
</protein>
<dbReference type="InterPro" id="IPR001680">
    <property type="entry name" value="WD40_rpt"/>
</dbReference>
<keyword evidence="9" id="KW-0677">Repeat</keyword>
<keyword evidence="7" id="KW-0597">Phosphoprotein</keyword>
<dbReference type="Pfam" id="PF08366">
    <property type="entry name" value="LLGL"/>
    <property type="match status" value="1"/>
</dbReference>
<comment type="subcellular location">
    <subcellularLocation>
        <location evidence="1">Cell membrane</location>
        <topology evidence="1">Peripheral membrane protein</topology>
    </subcellularLocation>
    <subcellularLocation>
        <location evidence="2">Cytoplasm</location>
    </subcellularLocation>
</comment>
<evidence type="ECO:0000256" key="9">
    <source>
        <dbReference type="ARBA" id="ARBA00022737"/>
    </source>
</evidence>
<dbReference type="PANTHER" id="PTHR10241:SF25">
    <property type="entry name" value="TOMOSYN, ISOFORM C"/>
    <property type="match status" value="1"/>
</dbReference>
<evidence type="ECO:0000256" key="11">
    <source>
        <dbReference type="PROSITE-ProRule" id="PRU00290"/>
    </source>
</evidence>
<dbReference type="EMBL" id="CALNXI010000275">
    <property type="protein sequence ID" value="CAH3023794.1"/>
    <property type="molecule type" value="Genomic_DNA"/>
</dbReference>
<dbReference type="CDD" id="cd15873">
    <property type="entry name" value="R-SNARE_STXBP5_6"/>
    <property type="match status" value="1"/>
</dbReference>
<name>A0ABN8M2U0_9CNID</name>
<keyword evidence="8" id="KW-0853">WD repeat</keyword>
<dbReference type="PROSITE" id="PS50892">
    <property type="entry name" value="V_SNARE"/>
    <property type="match status" value="1"/>
</dbReference>
<dbReference type="Pfam" id="PF08596">
    <property type="entry name" value="Lgl_C"/>
    <property type="match status" value="1"/>
</dbReference>
<dbReference type="InterPro" id="IPR042855">
    <property type="entry name" value="V_SNARE_CC"/>
</dbReference>
<keyword evidence="11" id="KW-0175">Coiled coil</keyword>
<dbReference type="InterPro" id="IPR013577">
    <property type="entry name" value="LLGL2"/>
</dbReference>
<evidence type="ECO:0000256" key="10">
    <source>
        <dbReference type="ARBA" id="ARBA00023136"/>
    </source>
</evidence>
<dbReference type="Proteomes" id="UP001159427">
    <property type="component" value="Unassembled WGS sequence"/>
</dbReference>
<feature type="compositionally biased region" description="Low complexity" evidence="12">
    <location>
        <begin position="493"/>
        <end position="502"/>
    </location>
</feature>
<dbReference type="SMART" id="SM00320">
    <property type="entry name" value="WD40"/>
    <property type="match status" value="6"/>
</dbReference>
<feature type="region of interest" description="Disordered" evidence="12">
    <location>
        <begin position="478"/>
        <end position="502"/>
    </location>
</feature>
<dbReference type="InterPro" id="IPR013905">
    <property type="entry name" value="Lgl_C_dom"/>
</dbReference>
<sequence length="1116" mass="121711">MKRLTKVVRSGHGGPKGNNSCKEEPVITDRLKAEDFVFTQTSRYGFPFQPTCLAHDPVQSILAIGAYDGSVRILGQPGVECHIQHESGAAVRDLIFLINEGALISLCEDDYIHLWNLRQAQPALVQSLRFNREKLTCMHLPFSSKWLYVGTERGNIHVVNIESFQLSGYTINWNKVIEIKCKTHPGPVVHISGNPVDPNKLLLAFNSGTVVVWSLRGRTVEQRCIFPQPVISAHWLNDGKQFMCSHTEGTLTIWSLKSGGKPVETIRPHTKSDKGRPCQAIFKVQWLAVSSGDPFVLFSGGTCSSKKKGLTLMQGSRSLRVLCTDTVIDFVCITSTPWGEDVQDPRAVVVLTPIKILVYDLLSSSAKPTALEVPYAFNVHESPVTCTQFYSECPKDFIKALSSTAISRTRKRQLQRESSTPQPWPISGGILSEPSESATAELIVTGHSDGSVKFWAAKSDVLKCLYKLSTSKIFEKNTSTTENSETNGKDPPSEGSCGNNNSESCPSSMVDIDCFAVNMVELCVRSRTLLVAGSSHVIVYQFSMTEETLELVQVDISMMNDQNADLSPDSAEVSSPTDDKGEGLVLSLTSSSMPALSPTLTCKTGLYKRSPGFQPSVCCMVLSSGSDVIPPSNLAVSSDFGVISISNGPSLALVDIIQKKLVTVLSAQDMSAVSDSPSATATPSAGTAVVTGTPLTFTINADGTGGEFQVDTSSKPERRKSRPIRPPPPVRRLSAKLGDQNGSEAVDGWLRSRTSSAPVLDPGPPDSISCVRFACTFTKKNDNLVSPCLWVGTALGNVFVVVLNLPVREERDSQPVLSITTGSLFHPKAGVIQSIVILDGQGHLFPSPFQFWKEKDSHQNKRNSMMTREIFDRHFVVICTEREAKVYSLPTNQTNPKSFSEANLLDDDSAVLLKAAAVVVEGSSCLLCLTSLGKVLALSLPNLSPLMDVECSFLLKEYRFLKTLVFSDDAQALILCSPFEIQRLSMFVRPGTLTENQGSLFRAMETPEPPSKGFFSSLFSSAASPLDREQLFGTESGNASRSLTDRFNGPGMEKLQETSSGLAGVVARNKQALLERGEKLSELEQRTEQMNVRAKAFADAAHQLTLKYKDKKWYQV</sequence>
<evidence type="ECO:0000256" key="8">
    <source>
        <dbReference type="ARBA" id="ARBA00022574"/>
    </source>
</evidence>
<dbReference type="InterPro" id="IPR036322">
    <property type="entry name" value="WD40_repeat_dom_sf"/>
</dbReference>
<evidence type="ECO:0000256" key="3">
    <source>
        <dbReference type="ARBA" id="ARBA00008070"/>
    </source>
</evidence>
<evidence type="ECO:0000259" key="13">
    <source>
        <dbReference type="PROSITE" id="PS50892"/>
    </source>
</evidence>
<evidence type="ECO:0000256" key="7">
    <source>
        <dbReference type="ARBA" id="ARBA00022553"/>
    </source>
</evidence>
<organism evidence="14 15">
    <name type="scientific">Porites evermanni</name>
    <dbReference type="NCBI Taxonomy" id="104178"/>
    <lineage>
        <taxon>Eukaryota</taxon>
        <taxon>Metazoa</taxon>
        <taxon>Cnidaria</taxon>
        <taxon>Anthozoa</taxon>
        <taxon>Hexacorallia</taxon>
        <taxon>Scleractinia</taxon>
        <taxon>Fungiina</taxon>
        <taxon>Poritidae</taxon>
        <taxon>Porites</taxon>
    </lineage>
</organism>
<dbReference type="SUPFAM" id="SSF58038">
    <property type="entry name" value="SNARE fusion complex"/>
    <property type="match status" value="1"/>
</dbReference>
<dbReference type="PRINTS" id="PR00962">
    <property type="entry name" value="LETHAL2GIANT"/>
</dbReference>
<evidence type="ECO:0000256" key="12">
    <source>
        <dbReference type="SAM" id="MobiDB-lite"/>
    </source>
</evidence>
<dbReference type="Gene3D" id="2.130.10.10">
    <property type="entry name" value="YVTN repeat-like/Quinoprotein amine dehydrogenase"/>
    <property type="match status" value="2"/>
</dbReference>